<name>A0A0B8NFQ6_9NOCA</name>
<feature type="coiled-coil region" evidence="1">
    <location>
        <begin position="184"/>
        <end position="253"/>
    </location>
</feature>
<evidence type="ECO:0000313" key="5">
    <source>
        <dbReference type="Proteomes" id="UP000037179"/>
    </source>
</evidence>
<feature type="region of interest" description="Disordered" evidence="2">
    <location>
        <begin position="275"/>
        <end position="324"/>
    </location>
</feature>
<dbReference type="AlphaFoldDB" id="A0A0B8NFQ6"/>
<evidence type="ECO:0000313" key="4">
    <source>
        <dbReference type="EMBL" id="GAP32543.1"/>
    </source>
</evidence>
<sequence length="324" mass="36576">MSEMDEITHEAGRFTGAMAQALTQLAHAGNWLERRRIKKDISRMVREQTRAAEQARALEVQNTALAIETYRQHSALVSERSRDPGTHPDRRAHDREALTRHHDQLKKHVLQADLLTPVEQGIALDGMTAATTFPEFKLGKLFGKARKVKGMDALRYRAQVARAYAETGIERPSAYRTPPSAQPQPDAEQRLAEVEKQLKVLTADRDQQARQVQVLQRGLDAVTTDRDTHKRRVEAAEAEVATLKNTNTRQAAELKSLRDTVITVGVERDKYKTERDQAVGKLKQNTPEHARYGSRERVAAENNGVPPDPQRTQPQRPNGIERSR</sequence>
<reference evidence="3 6" key="3">
    <citation type="submission" date="2016-10" db="EMBL/GenBank/DDBJ databases">
        <title>Genome sequence of Nocardia seriolae strain EM150506, isolated from Anguila japonica.</title>
        <authorList>
            <person name="Han H.-J."/>
        </authorList>
    </citation>
    <scope>NUCLEOTIDE SEQUENCE [LARGE SCALE GENOMIC DNA]</scope>
    <source>
        <strain evidence="3 6">EM150506</strain>
    </source>
</reference>
<gene>
    <name evidence="3" type="ORF">NS506_03551</name>
    <name evidence="4" type="ORF">NSK11_contig00164-0014</name>
</gene>
<feature type="compositionally biased region" description="Basic and acidic residues" evidence="2">
    <location>
        <begin position="286"/>
        <end position="299"/>
    </location>
</feature>
<dbReference type="Proteomes" id="UP000180166">
    <property type="component" value="Chromosome"/>
</dbReference>
<keyword evidence="1" id="KW-0175">Coiled coil</keyword>
<dbReference type="GeneID" id="93375857"/>
<evidence type="ECO:0000256" key="1">
    <source>
        <dbReference type="SAM" id="Coils"/>
    </source>
</evidence>
<dbReference type="OrthoDB" id="4531355at2"/>
<protein>
    <submittedName>
        <fullName evidence="4">Uncharacterized protein</fullName>
    </submittedName>
</protein>
<reference evidence="5" key="1">
    <citation type="submission" date="2015-07" db="EMBL/GenBank/DDBJ databases">
        <title>Nocardia seriolae U-1 whole genome shotgun sequence.</title>
        <authorList>
            <person name="Imajoh M."/>
            <person name="Fukumoto Y."/>
            <person name="Sukeda M."/>
            <person name="Yamane J."/>
            <person name="Yamasaki K."/>
            <person name="Shimizu M."/>
            <person name="Ohnishi K."/>
            <person name="Oshima S."/>
        </authorList>
    </citation>
    <scope>NUCLEOTIDE SEQUENCE [LARGE SCALE GENOMIC DNA]</scope>
    <source>
        <strain evidence="5">U-1</strain>
    </source>
</reference>
<dbReference type="RefSeq" id="WP_033090851.1">
    <property type="nucleotide sequence ID" value="NZ_AP017900.1"/>
</dbReference>
<proteinExistence type="predicted"/>
<evidence type="ECO:0000313" key="6">
    <source>
        <dbReference type="Proteomes" id="UP000180166"/>
    </source>
</evidence>
<dbReference type="KEGG" id="nsr:NS506_03551"/>
<dbReference type="EMBL" id="CP017839">
    <property type="protein sequence ID" value="APA97603.1"/>
    <property type="molecule type" value="Genomic_DNA"/>
</dbReference>
<keyword evidence="5" id="KW-1185">Reference proteome</keyword>
<accession>A0A0B8NFQ6</accession>
<dbReference type="EMBL" id="BBYQ01000164">
    <property type="protein sequence ID" value="GAP32543.1"/>
    <property type="molecule type" value="Genomic_DNA"/>
</dbReference>
<dbReference type="Proteomes" id="UP000037179">
    <property type="component" value="Unassembled WGS sequence"/>
</dbReference>
<dbReference type="SUPFAM" id="SSF57997">
    <property type="entry name" value="Tropomyosin"/>
    <property type="match status" value="1"/>
</dbReference>
<reference evidence="4 5" key="2">
    <citation type="journal article" date="2016" name="Genome Announc.">
        <title>Draft Genome Sequence of Erythromycin- and Oxytetracycline-Sensitive Nocardia seriolae Strain U-1 (NBRC 110359).</title>
        <authorList>
            <person name="Imajoh M."/>
            <person name="Sukeda M."/>
            <person name="Shimizu M."/>
            <person name="Yamane J."/>
            <person name="Ohnishi K."/>
            <person name="Oshima S."/>
        </authorList>
    </citation>
    <scope>NUCLEOTIDE SEQUENCE [LARGE SCALE GENOMIC DNA]</scope>
    <source>
        <strain evidence="4 5">U-1</strain>
    </source>
</reference>
<evidence type="ECO:0000256" key="2">
    <source>
        <dbReference type="SAM" id="MobiDB-lite"/>
    </source>
</evidence>
<evidence type="ECO:0000313" key="3">
    <source>
        <dbReference type="EMBL" id="APA97603.1"/>
    </source>
</evidence>
<organism evidence="4 5">
    <name type="scientific">Nocardia seriolae</name>
    <dbReference type="NCBI Taxonomy" id="37332"/>
    <lineage>
        <taxon>Bacteria</taxon>
        <taxon>Bacillati</taxon>
        <taxon>Actinomycetota</taxon>
        <taxon>Actinomycetes</taxon>
        <taxon>Mycobacteriales</taxon>
        <taxon>Nocardiaceae</taxon>
        <taxon>Nocardia</taxon>
    </lineage>
</organism>